<feature type="compositionally biased region" description="Gly residues" evidence="2">
    <location>
        <begin position="168"/>
        <end position="177"/>
    </location>
</feature>
<gene>
    <name evidence="4" type="ORF">SAMN02745704_02432</name>
</gene>
<reference evidence="4 5" key="1">
    <citation type="submission" date="2017-02" db="EMBL/GenBank/DDBJ databases">
        <authorList>
            <person name="Peterson S.W."/>
        </authorList>
    </citation>
    <scope>NUCLEOTIDE SEQUENCE [LARGE SCALE GENOMIC DNA]</scope>
    <source>
        <strain evidence="4 5">DSM 16080</strain>
    </source>
</reference>
<accession>A0A1T4XST5</accession>
<evidence type="ECO:0000256" key="2">
    <source>
        <dbReference type="SAM" id="MobiDB-lite"/>
    </source>
</evidence>
<dbReference type="EMBL" id="FUYC01000016">
    <property type="protein sequence ID" value="SKA92626.1"/>
    <property type="molecule type" value="Genomic_DNA"/>
</dbReference>
<dbReference type="SMART" id="SM00698">
    <property type="entry name" value="MORN"/>
    <property type="match status" value="3"/>
</dbReference>
<dbReference type="OrthoDB" id="5450136at2"/>
<feature type="region of interest" description="Disordered" evidence="2">
    <location>
        <begin position="145"/>
        <end position="177"/>
    </location>
</feature>
<dbReference type="InterPro" id="IPR003409">
    <property type="entry name" value="MORN"/>
</dbReference>
<feature type="signal peptide" evidence="3">
    <location>
        <begin position="1"/>
        <end position="37"/>
    </location>
</feature>
<dbReference type="PANTHER" id="PTHR43215">
    <property type="entry name" value="RADIAL SPOKE HEAD 1 HOMOLOG"/>
    <property type="match status" value="1"/>
</dbReference>
<organism evidence="4 5">
    <name type="scientific">Paucidesulfovibrio gracilis DSM 16080</name>
    <dbReference type="NCBI Taxonomy" id="1121449"/>
    <lineage>
        <taxon>Bacteria</taxon>
        <taxon>Pseudomonadati</taxon>
        <taxon>Thermodesulfobacteriota</taxon>
        <taxon>Desulfovibrionia</taxon>
        <taxon>Desulfovibrionales</taxon>
        <taxon>Desulfovibrionaceae</taxon>
        <taxon>Paucidesulfovibrio</taxon>
    </lineage>
</organism>
<evidence type="ECO:0000313" key="5">
    <source>
        <dbReference type="Proteomes" id="UP000190027"/>
    </source>
</evidence>
<evidence type="ECO:0000256" key="1">
    <source>
        <dbReference type="ARBA" id="ARBA00022737"/>
    </source>
</evidence>
<dbReference type="PANTHER" id="PTHR43215:SF14">
    <property type="entry name" value="RADIAL SPOKE HEAD 1 HOMOLOG"/>
    <property type="match status" value="1"/>
</dbReference>
<evidence type="ECO:0000313" key="4">
    <source>
        <dbReference type="EMBL" id="SKA92626.1"/>
    </source>
</evidence>
<keyword evidence="1" id="KW-0677">Repeat</keyword>
<proteinExistence type="predicted"/>
<dbReference type="Pfam" id="PF02493">
    <property type="entry name" value="MORN"/>
    <property type="match status" value="3"/>
</dbReference>
<dbReference type="Proteomes" id="UP000190027">
    <property type="component" value="Unassembled WGS sequence"/>
</dbReference>
<evidence type="ECO:0000256" key="3">
    <source>
        <dbReference type="SAM" id="SignalP"/>
    </source>
</evidence>
<dbReference type="AlphaFoldDB" id="A0A1T4XST5"/>
<name>A0A1T4XST5_9BACT</name>
<keyword evidence="5" id="KW-1185">Reference proteome</keyword>
<feature type="chain" id="PRO_5012594623" evidence="3">
    <location>
        <begin position="38"/>
        <end position="177"/>
    </location>
</feature>
<dbReference type="STRING" id="1121449.SAMN02745704_02432"/>
<dbReference type="RefSeq" id="WP_159447226.1">
    <property type="nucleotide sequence ID" value="NZ_FUYC01000016.1"/>
</dbReference>
<protein>
    <submittedName>
        <fullName evidence="4">Uncharacterized conserved protein</fullName>
    </submittedName>
</protein>
<sequence>MFAMRHQQWRRVARRTRSLAFGLALAGALTLPLQARAQCVDGDCINGSGTKITRGHKYTGEFRDNHRHGFGVYEFPNGDVYQGEFVEGDMEGKGTYQYANGDVYEGAFKDNQPDGVGEFRYQDGTRVHGVFHQGILVGPGQEVVSEELPDSDASQTGAADSVQVRPWGSGGPAIMGD</sequence>
<dbReference type="SUPFAM" id="SSF82185">
    <property type="entry name" value="Histone H3 K4-specific methyltransferase SET7/9 N-terminal domain"/>
    <property type="match status" value="1"/>
</dbReference>
<dbReference type="Gene3D" id="2.20.110.10">
    <property type="entry name" value="Histone H3 K4-specific methyltransferase SET7/9 N-terminal domain"/>
    <property type="match status" value="2"/>
</dbReference>
<keyword evidence="3" id="KW-0732">Signal</keyword>